<accession>A0A7I8IVB8</accession>
<protein>
    <submittedName>
        <fullName evidence="2">Uncharacterized protein</fullName>
    </submittedName>
</protein>
<organism evidence="2">
    <name type="scientific">Spirodela intermedia</name>
    <name type="common">Intermediate duckweed</name>
    <dbReference type="NCBI Taxonomy" id="51605"/>
    <lineage>
        <taxon>Eukaryota</taxon>
        <taxon>Viridiplantae</taxon>
        <taxon>Streptophyta</taxon>
        <taxon>Embryophyta</taxon>
        <taxon>Tracheophyta</taxon>
        <taxon>Spermatophyta</taxon>
        <taxon>Magnoliopsida</taxon>
        <taxon>Liliopsida</taxon>
        <taxon>Araceae</taxon>
        <taxon>Lemnoideae</taxon>
        <taxon>Spirodela</taxon>
    </lineage>
</organism>
<keyword evidence="4" id="KW-1185">Reference proteome</keyword>
<evidence type="ECO:0000313" key="3">
    <source>
        <dbReference type="EMBL" id="CAA7398189.1"/>
    </source>
</evidence>
<feature type="compositionally biased region" description="Gly residues" evidence="1">
    <location>
        <begin position="1"/>
        <end position="11"/>
    </location>
</feature>
<evidence type="ECO:0000256" key="1">
    <source>
        <dbReference type="SAM" id="MobiDB-lite"/>
    </source>
</evidence>
<feature type="compositionally biased region" description="Basic and acidic residues" evidence="1">
    <location>
        <begin position="12"/>
        <end position="37"/>
    </location>
</feature>
<dbReference type="AlphaFoldDB" id="A0A7I8IVB8"/>
<feature type="region of interest" description="Disordered" evidence="1">
    <location>
        <begin position="1"/>
        <end position="37"/>
    </location>
</feature>
<sequence length="37" mass="4183">MDRRFGGGGSKWGERRVAPSLEKQHPPCRTDRVGSDR</sequence>
<name>A0A7I8IVB8_SPIIN</name>
<dbReference type="EMBL" id="LR743593">
    <property type="protein sequence ID" value="CAA2622155.1"/>
    <property type="molecule type" value="Genomic_DNA"/>
</dbReference>
<gene>
    <name evidence="2" type="ORF">SI7747_06008212</name>
    <name evidence="3" type="ORF">SI8410_06008854</name>
</gene>
<dbReference type="EMBL" id="LR746269">
    <property type="protein sequence ID" value="CAA7398189.1"/>
    <property type="molecule type" value="Genomic_DNA"/>
</dbReference>
<evidence type="ECO:0000313" key="4">
    <source>
        <dbReference type="Proteomes" id="UP000663760"/>
    </source>
</evidence>
<dbReference type="Proteomes" id="UP000663760">
    <property type="component" value="Chromosome 6"/>
</dbReference>
<proteinExistence type="predicted"/>
<evidence type="ECO:0000313" key="2">
    <source>
        <dbReference type="EMBL" id="CAA2622155.1"/>
    </source>
</evidence>
<reference evidence="2" key="1">
    <citation type="submission" date="2019-12" db="EMBL/GenBank/DDBJ databases">
        <authorList>
            <person name="Scholz U."/>
            <person name="Mascher M."/>
            <person name="Fiebig A."/>
        </authorList>
    </citation>
    <scope>NUCLEOTIDE SEQUENCE</scope>
</reference>